<feature type="region of interest" description="Disordered" evidence="1">
    <location>
        <begin position="1"/>
        <end position="51"/>
    </location>
</feature>
<proteinExistence type="predicted"/>
<evidence type="ECO:0000256" key="1">
    <source>
        <dbReference type="SAM" id="MobiDB-lite"/>
    </source>
</evidence>
<keyword evidence="3" id="KW-0238">DNA-binding</keyword>
<feature type="region of interest" description="Disordered" evidence="1">
    <location>
        <begin position="147"/>
        <end position="170"/>
    </location>
</feature>
<organism evidence="3">
    <name type="scientific">Leucosporidium creatinivorum</name>
    <dbReference type="NCBI Taxonomy" id="106004"/>
    <lineage>
        <taxon>Eukaryota</taxon>
        <taxon>Fungi</taxon>
        <taxon>Dikarya</taxon>
        <taxon>Basidiomycota</taxon>
        <taxon>Pucciniomycotina</taxon>
        <taxon>Microbotryomycetes</taxon>
        <taxon>Leucosporidiales</taxon>
        <taxon>Leucosporidium</taxon>
    </lineage>
</organism>
<accession>A0A0N9HNK7</accession>
<reference evidence="3" key="1">
    <citation type="submission" date="2015-04" db="EMBL/GenBank/DDBJ databases">
        <title>Genomic Architecture Underlying Sex-Determination in the yeast Leucosporidium scottii: New Insights into the Evolution of Mating Systems in basidiomycetes.</title>
        <authorList>
            <person name="Maia T.M."/>
            <person name="Lopes S."/>
            <person name="Almeida J.M.G.C.F."/>
            <person name="Rosa L.H."/>
            <person name="Sampaio J.P."/>
            <person name="Goncalves P."/>
            <person name="Coelho M.A."/>
        </authorList>
    </citation>
    <scope>NUCLEOTIDE SEQUENCE</scope>
    <source>
        <strain evidence="3">CBS 9305</strain>
    </source>
</reference>
<dbReference type="Pfam" id="PF12731">
    <property type="entry name" value="Mating_N"/>
    <property type="match status" value="1"/>
</dbReference>
<name>A0A0N9HNK7_9BASI</name>
<dbReference type="GO" id="GO:0003677">
    <property type="term" value="F:DNA binding"/>
    <property type="evidence" value="ECO:0007669"/>
    <property type="project" value="UniProtKB-KW"/>
</dbReference>
<sequence length="197" mass="21699">MPRFPSSHTRTRTQPSSSPSLSHSALEPRPHKRPCASAPSFRARHPPSMDHDVRSELLDSERCFLRALGSNDEMKLFAASWGATLQRGTAAFEHGMLSEDTARVLHAVVQRIGAVAAVMHDWEGAAESIAQKMAAEARSRLTEQGDLAFSSPSNIRPTTSAAPPKSGHVPARDDLLAPYRRWFLEHFSFPYLTSADK</sequence>
<evidence type="ECO:0000259" key="2">
    <source>
        <dbReference type="Pfam" id="PF12731"/>
    </source>
</evidence>
<dbReference type="AlphaFoldDB" id="A0A0N9HNK7"/>
<feature type="compositionally biased region" description="Polar residues" evidence="1">
    <location>
        <begin position="150"/>
        <end position="161"/>
    </location>
</feature>
<feature type="domain" description="Mating-type protein A-alpha/beta 1 N-terminal" evidence="2">
    <location>
        <begin position="47"/>
        <end position="132"/>
    </location>
</feature>
<gene>
    <name evidence="3" type="primary">HD1</name>
</gene>
<protein>
    <submittedName>
        <fullName evidence="3">Homeodomain transcription factor HD1</fullName>
    </submittedName>
</protein>
<evidence type="ECO:0000313" key="3">
    <source>
        <dbReference type="EMBL" id="ALG04367.1"/>
    </source>
</evidence>
<feature type="compositionally biased region" description="Low complexity" evidence="1">
    <location>
        <begin position="1"/>
        <end position="24"/>
    </location>
</feature>
<dbReference type="InterPro" id="IPR024333">
    <property type="entry name" value="Mating-type_A-alpha/beta_1_N"/>
</dbReference>
<feature type="non-terminal residue" evidence="3">
    <location>
        <position position="197"/>
    </location>
</feature>
<keyword evidence="3" id="KW-0371">Homeobox</keyword>
<dbReference type="EMBL" id="KR229937">
    <property type="protein sequence ID" value="ALG04367.1"/>
    <property type="molecule type" value="Genomic_DNA"/>
</dbReference>